<reference evidence="3" key="1">
    <citation type="submission" date="2020-12" db="EMBL/GenBank/DDBJ databases">
        <authorList>
            <person name="Iha C."/>
        </authorList>
    </citation>
    <scope>NUCLEOTIDE SEQUENCE</scope>
</reference>
<dbReference type="InterPro" id="IPR013780">
    <property type="entry name" value="Glyco_hydro_b"/>
</dbReference>
<dbReference type="InterPro" id="IPR045857">
    <property type="entry name" value="O16G_dom_2"/>
</dbReference>
<dbReference type="SMART" id="SM00564">
    <property type="entry name" value="PQQ"/>
    <property type="match status" value="3"/>
</dbReference>
<dbReference type="InterPro" id="IPR015943">
    <property type="entry name" value="WD40/YVTN_repeat-like_dom_sf"/>
</dbReference>
<evidence type="ECO:0000313" key="4">
    <source>
        <dbReference type="Proteomes" id="UP000708148"/>
    </source>
</evidence>
<comment type="caution">
    <text evidence="3">The sequence shown here is derived from an EMBL/GenBank/DDBJ whole genome shotgun (WGS) entry which is preliminary data.</text>
</comment>
<sequence>MTWARNGRRAVLLVLCGAAMLPTPRVAAEVTGTSLVGSLPGSGASAVFATHAPGRPDELFVVDQRGLIQILNLGTGQFNGTPFLDIATKVDDAGNEQGLLGLAFDPDFANNGYFYVNYTRDPGPGLDRTLIERYQAPEPLTGTAASPTSSSSVLEFSQDFSNHNGGWIGFGPNDGYLYIATGDGGSGNDPNNRGQSLDTRLGKILRVDVHGDDFPADSTENYAVPADNPFVDGSPSTLDDIWAYGLRNPYRASFDRQTGDLWIGDVGQGAREEIDFQPADSTGGENYGWRLREGDISTPGGAGGPEPAGYVGPVYDYVSNGSFPFGGEAVIGGYVYRGADPEVRGRYFFGDSNSSRLWSFEPSDPDGTVQNLESLLDPGNDISIPTSFGEDADGNLYVIARGGGVFRINTSIQIPGDYDGSGTVDEGDYAEWHNLGRTLPAPAATAAPEPVAAALLTFAARAIRCNTQALRRPIDAKSLRALVLSGARRVGTGSIANRASARTLAPAYHRRNGLMRTPLAALLLFAAATCVDGADWARFRGPGGDGVSSDSHPVPSEWSETKNLRWTAKLPGPGLSSPVVHGDRVFLTSWTGYAAGEGSSDNIDDLKRVLVCINRTNGETIWTREVAAVQPEEEFRGMFAENGYASHTPVTDGERVFAFFGKTGVVAFDMGGNKLWQTSVGTGNGMMGWGTSSSPILYKNLVIVTAAAESQSIIALDQQTGEEVWKQQADSLAGTWSTPILVDGPNGAELIVAVPYEVWGMNPDTGKLRWYCEAFESNSACASPVEKDGVVYFLGGRDGGSVAVKIGGKGDVSESHVEWRGRHRAGIGTSVAHGENLYWVASGVANCIRLADGAELFFVNRGGSCFVLALGDEFQQLAANRFESDSGQFSATPAVLDGQVFIRSSDRLRLSQAKRAAEGEGIANGGRMSPALPSTPLPRSVVERLKRVYGPRADEGVALIEQAIAPVSEQLAQSSADAADAPRWSENDIVLITYADQLRSSDATPLATLHRWLKRERLDGLINTVHLLPFCPYSSDDGFSVIDYLAVDPKSGTWEDIAALGEDFQLMYDLVLNHCSQHNAWFQAYLRGEEPYSRFFIDASPAEDLSQVVRPRSLPLLSPYQTAGGEKHVWTTFSADQVDLNYGEPAVLAEMLRVLLEYAARGARIVRLDAVAFLWKQVGTNCLHLPQTHEVVKLCRDLLEVASPRTLVLTETNVPHAENVSYFGQIDPSDGQGDEAHMVYNFSLPPLLLDAFVNGDATAIRAWLSKLAPPPPGCTFFNFTASHDGVGVRPLEGLVSPQRFDKVIAAVKARGGKINTRRAADGTDTPYELNIAYVDAMAPDADEHGHVDAELHVRRFLASQAVMLSLQGMPAVYFHSLVGTRNDYAGVESSGQNRRINRHKYSLPELDEHLSHPGSLQRLIYDGLCELLALRIAQPAFHPEAKQRVVDLANDRVLAFLRTAVDGSQRILTLVNFSPNEETFEVPQLDATLYNLQTGEPYDPGAEAKLPPGGFCFLAATE</sequence>
<dbReference type="Pfam" id="PF13360">
    <property type="entry name" value="PQQ_2"/>
    <property type="match status" value="1"/>
</dbReference>
<dbReference type="Gene3D" id="3.20.20.80">
    <property type="entry name" value="Glycosidases"/>
    <property type="match status" value="1"/>
</dbReference>
<dbReference type="Pfam" id="PF07995">
    <property type="entry name" value="GSDH"/>
    <property type="match status" value="1"/>
</dbReference>
<dbReference type="InterPro" id="IPR011042">
    <property type="entry name" value="6-blade_b-propeller_TolB-like"/>
</dbReference>
<dbReference type="GO" id="GO:0005975">
    <property type="term" value="P:carbohydrate metabolic process"/>
    <property type="evidence" value="ECO:0007669"/>
    <property type="project" value="InterPro"/>
</dbReference>
<dbReference type="Gene3D" id="3.90.400.10">
    <property type="entry name" value="Oligo-1,6-glucosidase, Domain 2"/>
    <property type="match status" value="1"/>
</dbReference>
<dbReference type="SMART" id="SM00642">
    <property type="entry name" value="Aamy"/>
    <property type="match status" value="1"/>
</dbReference>
<dbReference type="InterPro" id="IPR018391">
    <property type="entry name" value="PQQ_b-propeller_rpt"/>
</dbReference>
<feature type="signal peptide" evidence="1">
    <location>
        <begin position="1"/>
        <end position="28"/>
    </location>
</feature>
<dbReference type="InterPro" id="IPR002372">
    <property type="entry name" value="PQQ_rpt_dom"/>
</dbReference>
<evidence type="ECO:0000313" key="3">
    <source>
        <dbReference type="EMBL" id="CAD7694835.1"/>
    </source>
</evidence>
<dbReference type="CDD" id="cd11356">
    <property type="entry name" value="AmyAc_Sucrose_phosphorylase-like_1"/>
    <property type="match status" value="1"/>
</dbReference>
<dbReference type="InterPro" id="IPR033746">
    <property type="entry name" value="GGa_phosphorylase"/>
</dbReference>
<keyword evidence="1" id="KW-0732">Signal</keyword>
<dbReference type="SUPFAM" id="SSF50998">
    <property type="entry name" value="Quinoprotein alcohol dehydrogenase-like"/>
    <property type="match status" value="1"/>
</dbReference>
<accession>A0A8S1IJP8</accession>
<evidence type="ECO:0000256" key="1">
    <source>
        <dbReference type="SAM" id="SignalP"/>
    </source>
</evidence>
<dbReference type="SUPFAM" id="SSF50952">
    <property type="entry name" value="Soluble quinoprotein glucose dehydrogenase"/>
    <property type="match status" value="1"/>
</dbReference>
<evidence type="ECO:0000259" key="2">
    <source>
        <dbReference type="SMART" id="SM00642"/>
    </source>
</evidence>
<dbReference type="InterPro" id="IPR006047">
    <property type="entry name" value="GH13_cat_dom"/>
</dbReference>
<organism evidence="3 4">
    <name type="scientific">Ostreobium quekettii</name>
    <dbReference type="NCBI Taxonomy" id="121088"/>
    <lineage>
        <taxon>Eukaryota</taxon>
        <taxon>Viridiplantae</taxon>
        <taxon>Chlorophyta</taxon>
        <taxon>core chlorophytes</taxon>
        <taxon>Ulvophyceae</taxon>
        <taxon>TCBD clade</taxon>
        <taxon>Bryopsidales</taxon>
        <taxon>Ostreobineae</taxon>
        <taxon>Ostreobiaceae</taxon>
        <taxon>Ostreobium</taxon>
    </lineage>
</organism>
<dbReference type="Gene3D" id="2.120.10.30">
    <property type="entry name" value="TolB, C-terminal domain"/>
    <property type="match status" value="1"/>
</dbReference>
<name>A0A8S1IJP8_9CHLO</name>
<dbReference type="InterPro" id="IPR011047">
    <property type="entry name" value="Quinoprotein_ADH-like_sf"/>
</dbReference>
<dbReference type="OrthoDB" id="447119at2759"/>
<dbReference type="EMBL" id="CAJHUC010000279">
    <property type="protein sequence ID" value="CAD7694835.1"/>
    <property type="molecule type" value="Genomic_DNA"/>
</dbReference>
<dbReference type="InterPro" id="IPR012938">
    <property type="entry name" value="Glc/Sorbosone_DH"/>
</dbReference>
<dbReference type="Gene3D" id="2.60.40.1180">
    <property type="entry name" value="Golgi alpha-mannosidase II"/>
    <property type="match status" value="1"/>
</dbReference>
<feature type="chain" id="PRO_5035889716" description="Glycosyl hydrolase family 13 catalytic domain-containing protein" evidence="1">
    <location>
        <begin position="29"/>
        <end position="1518"/>
    </location>
</feature>
<dbReference type="PANTHER" id="PTHR19328">
    <property type="entry name" value="HEDGEHOG-INTERACTING PROTEIN"/>
    <property type="match status" value="1"/>
</dbReference>
<dbReference type="PANTHER" id="PTHR19328:SF75">
    <property type="entry name" value="ALDOSE SUGAR DEHYDROGENASE YLII"/>
    <property type="match status" value="1"/>
</dbReference>
<feature type="domain" description="Glycosyl hydrolase family 13 catalytic" evidence="2">
    <location>
        <begin position="988"/>
        <end position="1407"/>
    </location>
</feature>
<dbReference type="Pfam" id="PF00128">
    <property type="entry name" value="Alpha-amylase"/>
    <property type="match status" value="1"/>
</dbReference>
<protein>
    <recommendedName>
        <fullName evidence="2">Glycosyl hydrolase family 13 catalytic domain-containing protein</fullName>
    </recommendedName>
</protein>
<keyword evidence="4" id="KW-1185">Reference proteome</keyword>
<dbReference type="InterPro" id="IPR017853">
    <property type="entry name" value="GH"/>
</dbReference>
<dbReference type="SUPFAM" id="SSF51445">
    <property type="entry name" value="(Trans)glycosidases"/>
    <property type="match status" value="1"/>
</dbReference>
<dbReference type="InterPro" id="IPR011041">
    <property type="entry name" value="Quinoprot_gluc/sorb_DH_b-prop"/>
</dbReference>
<gene>
    <name evidence="3" type="ORF">OSTQU699_LOCUS198</name>
</gene>
<dbReference type="Proteomes" id="UP000708148">
    <property type="component" value="Unassembled WGS sequence"/>
</dbReference>
<proteinExistence type="predicted"/>
<dbReference type="Gene3D" id="2.130.10.10">
    <property type="entry name" value="YVTN repeat-like/Quinoprotein amine dehydrogenase"/>
    <property type="match status" value="2"/>
</dbReference>